<feature type="compositionally biased region" description="Polar residues" evidence="1">
    <location>
        <begin position="1"/>
        <end position="11"/>
    </location>
</feature>
<organism evidence="2 3">
    <name type="scientific">Bacillus mesophilum</name>
    <dbReference type="NCBI Taxonomy" id="1071718"/>
    <lineage>
        <taxon>Bacteria</taxon>
        <taxon>Bacillati</taxon>
        <taxon>Bacillota</taxon>
        <taxon>Bacilli</taxon>
        <taxon>Bacillales</taxon>
        <taxon>Bacillaceae</taxon>
        <taxon>Bacillus</taxon>
    </lineage>
</organism>
<proteinExistence type="predicted"/>
<comment type="caution">
    <text evidence="2">The sequence shown here is derived from an EMBL/GenBank/DDBJ whole genome shotgun (WGS) entry which is preliminary data.</text>
</comment>
<gene>
    <name evidence="2" type="ORF">F7732_16535</name>
</gene>
<accession>A0A7V7RK29</accession>
<evidence type="ECO:0000313" key="2">
    <source>
        <dbReference type="EMBL" id="KAB2331448.1"/>
    </source>
</evidence>
<reference evidence="2 3" key="1">
    <citation type="journal article" date="2014" name="Arch. Microbiol.">
        <title>Bacillus mesophilum sp. nov., strain IITR-54T, a novel 4-chlorobiphenyl dechlorinating bacterium.</title>
        <authorList>
            <person name="Manickam N."/>
            <person name="Singh N.K."/>
            <person name="Bajaj A."/>
            <person name="Kumar R.M."/>
            <person name="Kaur G."/>
            <person name="Kaur N."/>
            <person name="Bala M."/>
            <person name="Kumar A."/>
            <person name="Mayilraj S."/>
        </authorList>
    </citation>
    <scope>NUCLEOTIDE SEQUENCE [LARGE SCALE GENOMIC DNA]</scope>
    <source>
        <strain evidence="2 3">IITR-54</strain>
    </source>
</reference>
<evidence type="ECO:0000256" key="1">
    <source>
        <dbReference type="SAM" id="MobiDB-lite"/>
    </source>
</evidence>
<dbReference type="AlphaFoldDB" id="A0A7V7RK29"/>
<evidence type="ECO:0000313" key="3">
    <source>
        <dbReference type="Proteomes" id="UP000441354"/>
    </source>
</evidence>
<protein>
    <submittedName>
        <fullName evidence="2">Multidrug transporter</fullName>
    </submittedName>
</protein>
<dbReference type="EMBL" id="WBOT01000005">
    <property type="protein sequence ID" value="KAB2331448.1"/>
    <property type="molecule type" value="Genomic_DNA"/>
</dbReference>
<feature type="region of interest" description="Disordered" evidence="1">
    <location>
        <begin position="1"/>
        <end position="52"/>
    </location>
</feature>
<keyword evidence="3" id="KW-1185">Reference proteome</keyword>
<name>A0A7V7RK29_9BACI</name>
<sequence>MKWSGGHSTPVGNRGKAETPQKLFASRRLSFLPTESEGPQLRWNGLGSITKP</sequence>
<dbReference type="Proteomes" id="UP000441354">
    <property type="component" value="Unassembled WGS sequence"/>
</dbReference>